<dbReference type="Gene3D" id="3.40.640.10">
    <property type="entry name" value="Type I PLP-dependent aspartate aminotransferase-like (Major domain)"/>
    <property type="match status" value="1"/>
</dbReference>
<evidence type="ECO:0000256" key="3">
    <source>
        <dbReference type="ARBA" id="ARBA00022793"/>
    </source>
</evidence>
<dbReference type="STRING" id="1121307.CLCY_5c01890"/>
<dbReference type="Gene3D" id="3.90.105.10">
    <property type="entry name" value="Molybdopterin biosynthesis moea protein, domain 2"/>
    <property type="match status" value="1"/>
</dbReference>
<dbReference type="SUPFAM" id="SSF53383">
    <property type="entry name" value="PLP-dependent transferases"/>
    <property type="match status" value="1"/>
</dbReference>
<dbReference type="AlphaFoldDB" id="A0A0J8DA76"/>
<comment type="cofactor">
    <cofactor evidence="1">
        <name>pyridoxal 5'-phosphate</name>
        <dbReference type="ChEBI" id="CHEBI:597326"/>
    </cofactor>
</comment>
<keyword evidence="3" id="KW-0210">Decarboxylase</keyword>
<dbReference type="Pfam" id="PF03711">
    <property type="entry name" value="OKR_DC_1_C"/>
    <property type="match status" value="1"/>
</dbReference>
<dbReference type="InterPro" id="IPR015424">
    <property type="entry name" value="PyrdxlP-dep_Trfase"/>
</dbReference>
<evidence type="ECO:0000256" key="2">
    <source>
        <dbReference type="ARBA" id="ARBA00010671"/>
    </source>
</evidence>
<dbReference type="PANTHER" id="PTHR43277:SF4">
    <property type="entry name" value="ARGININE DECARBOXYLASE"/>
    <property type="match status" value="1"/>
</dbReference>
<name>A0A0J8DA76_CLOCY</name>
<dbReference type="InterPro" id="IPR052357">
    <property type="entry name" value="Orn_Lys_Arg_decarboxylase-I"/>
</dbReference>
<evidence type="ECO:0000256" key="4">
    <source>
        <dbReference type="ARBA" id="ARBA00022898"/>
    </source>
</evidence>
<dbReference type="InterPro" id="IPR015421">
    <property type="entry name" value="PyrdxlP-dep_Trfase_major"/>
</dbReference>
<dbReference type="InterPro" id="IPR000310">
    <property type="entry name" value="Orn/Lys/Arg_deCO2ase_major_dom"/>
</dbReference>
<dbReference type="Proteomes" id="UP000036756">
    <property type="component" value="Unassembled WGS sequence"/>
</dbReference>
<dbReference type="InterPro" id="IPR036633">
    <property type="entry name" value="Prn/Lys/Arg_de-COase_C_sf"/>
</dbReference>
<dbReference type="PANTHER" id="PTHR43277">
    <property type="entry name" value="ARGININE DECARBOXYLASE"/>
    <property type="match status" value="1"/>
</dbReference>
<reference evidence="8 9" key="1">
    <citation type="submission" date="2015-06" db="EMBL/GenBank/DDBJ databases">
        <title>Draft genome sequence of the purine-degrading Clostridium cylindrosporum HC-1 (DSM 605).</title>
        <authorList>
            <person name="Poehlein A."/>
            <person name="Schiel-Bengelsdorf B."/>
            <person name="Bengelsdorf F."/>
            <person name="Daniel R."/>
            <person name="Duerre P."/>
        </authorList>
    </citation>
    <scope>NUCLEOTIDE SEQUENCE [LARGE SCALE GENOMIC DNA]</scope>
    <source>
        <strain evidence="8 9">DSM 605</strain>
    </source>
</reference>
<evidence type="ECO:0000256" key="1">
    <source>
        <dbReference type="ARBA" id="ARBA00001933"/>
    </source>
</evidence>
<evidence type="ECO:0000313" key="9">
    <source>
        <dbReference type="Proteomes" id="UP000036756"/>
    </source>
</evidence>
<dbReference type="EC" id="4.1.1.19" evidence="8"/>
<organism evidence="8 9">
    <name type="scientific">Clostridium cylindrosporum DSM 605</name>
    <dbReference type="NCBI Taxonomy" id="1121307"/>
    <lineage>
        <taxon>Bacteria</taxon>
        <taxon>Bacillati</taxon>
        <taxon>Bacillota</taxon>
        <taxon>Clostridia</taxon>
        <taxon>Eubacteriales</taxon>
        <taxon>Clostridiaceae</taxon>
        <taxon>Clostridium</taxon>
    </lineage>
</organism>
<dbReference type="InterPro" id="IPR008286">
    <property type="entry name" value="Prn/Lys/Arg_de-COase_C"/>
</dbReference>
<keyword evidence="5 8" id="KW-0456">Lyase</keyword>
<dbReference type="Pfam" id="PF01276">
    <property type="entry name" value="OKR_DC_1"/>
    <property type="match status" value="1"/>
</dbReference>
<accession>A0A0J8DA76</accession>
<dbReference type="OrthoDB" id="9815233at2"/>
<sequence length="486" mass="54291">MTTPIINSLIKYNEEDNIRFHMPGHKGSDMGYDILNNIRDNLYSFDVTEVDGTDDLHCPMDSIKLSQEETAACYSAARSFYLVNGSTAGIYAMILSSVNKGDKIIIQRNCHRSVYMACFMGELNAEYIIPTVLDEFSLAVSIDVNEVKRVVENNTDAKAIVITSPTYYGTCCNISEISEIAKKYNMLLLVDSAHGAHFPFSSSLPSTSIELGADMEVVSFHKTLPALTQTGVLNISTRALDVVGGEKLQFMLSLYQSTSPSYILMSSIEAARDVMENHGEELIENVLGYIYEFRKKMEGSKIFKILDLSYIGRASIHNIDPTRIVISSSIGGVRLMELLRSDYSIQAEMADGRNIVIIGTIFDSKKYYNKLYTSLNDIETRFSSGDLNYVDNRELRIQDYTYKVKLPIFKGYSLAKEKILLEESEGRISGEMVAPYPPGIPILLPGELITNDKIKCIKACKELKIDVNGIEDKSLKTIKVIVNTLD</sequence>
<dbReference type="RefSeq" id="WP_048569673.1">
    <property type="nucleotide sequence ID" value="NZ_LFVU01000004.1"/>
</dbReference>
<dbReference type="PATRIC" id="fig|1121307.3.peg.2127"/>
<evidence type="ECO:0000259" key="6">
    <source>
        <dbReference type="Pfam" id="PF01276"/>
    </source>
</evidence>
<feature type="domain" description="Orn/Lys/Arg decarboxylases family 1 pyridoxal-P attachment site" evidence="6">
    <location>
        <begin position="3"/>
        <end position="322"/>
    </location>
</feature>
<feature type="domain" description="Orn/Lys/Arg decarboxylase C-terminal" evidence="7">
    <location>
        <begin position="416"/>
        <end position="461"/>
    </location>
</feature>
<keyword evidence="9" id="KW-1185">Reference proteome</keyword>
<dbReference type="GO" id="GO:0008792">
    <property type="term" value="F:arginine decarboxylase activity"/>
    <property type="evidence" value="ECO:0007669"/>
    <property type="project" value="UniProtKB-EC"/>
</dbReference>
<gene>
    <name evidence="8" type="primary">speA</name>
    <name evidence="8" type="ORF">CLCY_5c01890</name>
</gene>
<keyword evidence="4" id="KW-0663">Pyridoxal phosphate</keyword>
<comment type="similarity">
    <text evidence="2">Belongs to the Orn/Lys/Arg decarboxylase class-I family.</text>
</comment>
<evidence type="ECO:0000259" key="7">
    <source>
        <dbReference type="Pfam" id="PF03711"/>
    </source>
</evidence>
<evidence type="ECO:0000313" key="8">
    <source>
        <dbReference type="EMBL" id="KMT22950.1"/>
    </source>
</evidence>
<dbReference type="EMBL" id="LFVU01000004">
    <property type="protein sequence ID" value="KMT22950.1"/>
    <property type="molecule type" value="Genomic_DNA"/>
</dbReference>
<dbReference type="SUPFAM" id="SSF55904">
    <property type="entry name" value="Ornithine decarboxylase C-terminal domain"/>
    <property type="match status" value="1"/>
</dbReference>
<comment type="caution">
    <text evidence="8">The sequence shown here is derived from an EMBL/GenBank/DDBJ whole genome shotgun (WGS) entry which is preliminary data.</text>
</comment>
<evidence type="ECO:0000256" key="5">
    <source>
        <dbReference type="ARBA" id="ARBA00023239"/>
    </source>
</evidence>
<proteinExistence type="inferred from homology"/>
<protein>
    <submittedName>
        <fullName evidence="8">Arginine decarboxylase SpeA</fullName>
        <ecNumber evidence="8">4.1.1.19</ecNumber>
    </submittedName>
</protein>